<dbReference type="PATRIC" id="fig|1434120.4.peg.3630"/>
<sequence>MVKFAHLLVLSVLIIWIAGSGCVGNDSSDVEDGGVTQNVAEAENADDPGLTPAEIQEIDTDMAELESLLSNASLQEEIELEEL</sequence>
<dbReference type="GeneID" id="24861669"/>
<dbReference type="EMBL" id="CP009506">
    <property type="protein sequence ID" value="AKB29492.1"/>
    <property type="molecule type" value="Genomic_DNA"/>
</dbReference>
<dbReference type="AlphaFoldDB" id="A0A0E3P6V8"/>
<gene>
    <name evidence="1" type="ORF">MSSIT_2773</name>
</gene>
<dbReference type="Proteomes" id="UP000033111">
    <property type="component" value="Chromosome"/>
</dbReference>
<dbReference type="HOGENOM" id="CLU_189623_0_0_2"/>
<reference evidence="1 2" key="1">
    <citation type="submission" date="2014-07" db="EMBL/GenBank/DDBJ databases">
        <title>Methanogenic archaea and the global carbon cycle.</title>
        <authorList>
            <person name="Henriksen J.R."/>
            <person name="Luke J."/>
            <person name="Reinhart S."/>
            <person name="Benedict M.N."/>
            <person name="Youngblut N.D."/>
            <person name="Metcalf M.E."/>
            <person name="Whitaker R.J."/>
            <person name="Metcalf W.W."/>
        </authorList>
    </citation>
    <scope>NUCLEOTIDE SEQUENCE [LARGE SCALE GENOMIC DNA]</scope>
    <source>
        <strain evidence="1 2">T4/M</strain>
    </source>
</reference>
<evidence type="ECO:0000313" key="2">
    <source>
        <dbReference type="Proteomes" id="UP000033111"/>
    </source>
</evidence>
<organism evidence="1 2">
    <name type="scientific">Methanosarcina siciliae T4/M</name>
    <dbReference type="NCBI Taxonomy" id="1434120"/>
    <lineage>
        <taxon>Archaea</taxon>
        <taxon>Methanobacteriati</taxon>
        <taxon>Methanobacteriota</taxon>
        <taxon>Stenosarchaea group</taxon>
        <taxon>Methanomicrobia</taxon>
        <taxon>Methanosarcinales</taxon>
        <taxon>Methanosarcinaceae</taxon>
        <taxon>Methanosarcina</taxon>
    </lineage>
</organism>
<accession>A0A0E3P6V8</accession>
<dbReference type="OrthoDB" id="137514at2157"/>
<proteinExistence type="predicted"/>
<dbReference type="RefSeq" id="WP_048173333.1">
    <property type="nucleotide sequence ID" value="NZ_CP009506.1"/>
</dbReference>
<evidence type="ECO:0000313" key="1">
    <source>
        <dbReference type="EMBL" id="AKB29492.1"/>
    </source>
</evidence>
<dbReference type="PROSITE" id="PS51257">
    <property type="entry name" value="PROKAR_LIPOPROTEIN"/>
    <property type="match status" value="1"/>
</dbReference>
<dbReference type="KEGG" id="msw:MSSIT_2773"/>
<protein>
    <submittedName>
        <fullName evidence="1">Uncharacterized protein</fullName>
    </submittedName>
</protein>
<name>A0A0E3P6V8_9EURY</name>
<keyword evidence="2" id="KW-1185">Reference proteome</keyword>